<dbReference type="Gene3D" id="1.10.150.20">
    <property type="entry name" value="5' to 3' exonuclease, C-terminal subdomain"/>
    <property type="match status" value="1"/>
</dbReference>
<sequence length="264" mass="29402">MTLLIDADYLAYKSCAACEDEVDYGDDLIVVTSRFSDVLEMFQNELMSIAECMGMFDDFILFFSSPKNFRKKIFPGYKGHRNRKKPCGYKRLLNWCGDNYTTMMVDNLEADDALGIYATDPIEQGCNHIICSPDKDMKQIPGLLFDMTNPVIEITKEQGDRWHLIQAMSGDQTDGYAGAPGIGIKRADALLDKHGCTWDTVVQTFEERGMTADDALLNARLARILRYTDFNHETNEPILWTPTSSDGDDGGAAVQDASSTGLAA</sequence>
<dbReference type="InterPro" id="IPR002421">
    <property type="entry name" value="5-3_exonuclease"/>
</dbReference>
<accession>A0A874M8B5</accession>
<keyword evidence="5" id="KW-0269">Exonuclease</keyword>
<proteinExistence type="predicted"/>
<dbReference type="GO" id="GO:0003677">
    <property type="term" value="F:DNA binding"/>
    <property type="evidence" value="ECO:0007669"/>
    <property type="project" value="InterPro"/>
</dbReference>
<evidence type="ECO:0000256" key="3">
    <source>
        <dbReference type="SAM" id="MobiDB-lite"/>
    </source>
</evidence>
<keyword evidence="6" id="KW-1185">Reference proteome</keyword>
<feature type="compositionally biased region" description="Low complexity" evidence="3">
    <location>
        <begin position="251"/>
        <end position="264"/>
    </location>
</feature>
<dbReference type="GO" id="GO:0008409">
    <property type="term" value="F:5'-3' exonuclease activity"/>
    <property type="evidence" value="ECO:0007669"/>
    <property type="project" value="InterPro"/>
</dbReference>
<dbReference type="SUPFAM" id="SSF88723">
    <property type="entry name" value="PIN domain-like"/>
    <property type="match status" value="1"/>
</dbReference>
<feature type="region of interest" description="Disordered" evidence="3">
    <location>
        <begin position="240"/>
        <end position="264"/>
    </location>
</feature>
<organism evidence="5 6">
    <name type="scientific">Synechococcus phage S-SRP01</name>
    <dbReference type="NCBI Taxonomy" id="2781607"/>
    <lineage>
        <taxon>Viruses</taxon>
        <taxon>Duplodnaviria</taxon>
        <taxon>Heunggongvirae</taxon>
        <taxon>Uroviricota</taxon>
        <taxon>Caudoviricetes</taxon>
        <taxon>Autographivirales</taxon>
        <taxon>Sechaudvirinae</taxon>
        <taxon>Nerivirus</taxon>
        <taxon>Nerivirus SSRP01</taxon>
    </lineage>
</organism>
<dbReference type="EMBL" id="MW015080">
    <property type="protein sequence ID" value="QPD06441.1"/>
    <property type="molecule type" value="Genomic_DNA"/>
</dbReference>
<evidence type="ECO:0000256" key="2">
    <source>
        <dbReference type="ARBA" id="ARBA00022801"/>
    </source>
</evidence>
<dbReference type="Pfam" id="PF02739">
    <property type="entry name" value="5_3_exonuc_N"/>
    <property type="match status" value="1"/>
</dbReference>
<dbReference type="Gene3D" id="3.40.50.1010">
    <property type="entry name" value="5'-nuclease"/>
    <property type="match status" value="1"/>
</dbReference>
<dbReference type="PANTHER" id="PTHR42646:SF2">
    <property type="entry name" value="5'-3' EXONUCLEASE FAMILY PROTEIN"/>
    <property type="match status" value="1"/>
</dbReference>
<evidence type="ECO:0000313" key="5">
    <source>
        <dbReference type="EMBL" id="QPD06441.1"/>
    </source>
</evidence>
<dbReference type="Proteomes" id="UP000664917">
    <property type="component" value="Segment"/>
</dbReference>
<dbReference type="SMART" id="SM00475">
    <property type="entry name" value="53EXOc"/>
    <property type="match status" value="1"/>
</dbReference>
<evidence type="ECO:0000259" key="4">
    <source>
        <dbReference type="SMART" id="SM00475"/>
    </source>
</evidence>
<dbReference type="SUPFAM" id="SSF47807">
    <property type="entry name" value="5' to 3' exonuclease, C-terminal subdomain"/>
    <property type="match status" value="1"/>
</dbReference>
<name>A0A874M8B5_9CAUD</name>
<dbReference type="GO" id="GO:0017108">
    <property type="term" value="F:5'-flap endonuclease activity"/>
    <property type="evidence" value="ECO:0007669"/>
    <property type="project" value="InterPro"/>
</dbReference>
<evidence type="ECO:0000256" key="1">
    <source>
        <dbReference type="ARBA" id="ARBA00022722"/>
    </source>
</evidence>
<keyword evidence="1" id="KW-0540">Nuclease</keyword>
<dbReference type="InterPro" id="IPR036279">
    <property type="entry name" value="5-3_exonuclease_C_sf"/>
</dbReference>
<feature type="domain" description="5'-3' exonuclease" evidence="4">
    <location>
        <begin position="1"/>
        <end position="242"/>
    </location>
</feature>
<dbReference type="InterPro" id="IPR020046">
    <property type="entry name" value="5-3_exonucl_a-hlix_arch_N"/>
</dbReference>
<reference evidence="5" key="1">
    <citation type="submission" date="2020-09" db="EMBL/GenBank/DDBJ databases">
        <authorList>
            <person name="Zhang D."/>
            <person name="Hatherill J.R."/>
            <person name="Ramirez J.F."/>
            <person name="Edinger B."/>
            <person name="Balarin R."/>
            <person name="Sullivan A."/>
            <person name="Humpal K.M."/>
            <person name="Guseva A."/>
            <person name="Butela K.A."/>
            <person name="Garlena R.A."/>
            <person name="Russell D.A."/>
            <person name="Pope W.H."/>
            <person name="Jacobs-Sera D."/>
            <person name="Hatfull G.F."/>
        </authorList>
    </citation>
    <scope>NUCLEOTIDE SEQUENCE</scope>
</reference>
<evidence type="ECO:0000313" key="6">
    <source>
        <dbReference type="Proteomes" id="UP000664917"/>
    </source>
</evidence>
<dbReference type="GO" id="GO:0033567">
    <property type="term" value="P:DNA replication, Okazaki fragment processing"/>
    <property type="evidence" value="ECO:0007669"/>
    <property type="project" value="InterPro"/>
</dbReference>
<dbReference type="InterPro" id="IPR038969">
    <property type="entry name" value="FEN"/>
</dbReference>
<dbReference type="InterPro" id="IPR029060">
    <property type="entry name" value="PIN-like_dom_sf"/>
</dbReference>
<keyword evidence="2" id="KW-0378">Hydrolase</keyword>
<protein>
    <submittedName>
        <fullName evidence="5">Exonuclease</fullName>
    </submittedName>
</protein>
<dbReference type="PANTHER" id="PTHR42646">
    <property type="entry name" value="FLAP ENDONUCLEASE XNI"/>
    <property type="match status" value="1"/>
</dbReference>